<dbReference type="PANTHER" id="PTHR12815">
    <property type="entry name" value="SORTING AND ASSEMBLY MACHINERY SAMM50 PROTEIN FAMILY MEMBER"/>
    <property type="match status" value="1"/>
</dbReference>
<dbReference type="FunCoup" id="A0A6M4HDX9">
    <property type="interactions" value="94"/>
</dbReference>
<keyword evidence="3" id="KW-0812">Transmembrane</keyword>
<evidence type="ECO:0000259" key="8">
    <source>
        <dbReference type="PROSITE" id="PS51779"/>
    </source>
</evidence>
<evidence type="ECO:0000256" key="5">
    <source>
        <dbReference type="ARBA" id="ARBA00023136"/>
    </source>
</evidence>
<name>A0A6M4HDX9_9PROT</name>
<organism evidence="9 10">
    <name type="scientific">Usitatibacter palustris</name>
    <dbReference type="NCBI Taxonomy" id="2732487"/>
    <lineage>
        <taxon>Bacteria</taxon>
        <taxon>Pseudomonadati</taxon>
        <taxon>Pseudomonadota</taxon>
        <taxon>Betaproteobacteria</taxon>
        <taxon>Nitrosomonadales</taxon>
        <taxon>Usitatibacteraceae</taxon>
        <taxon>Usitatibacter</taxon>
    </lineage>
</organism>
<reference evidence="9 10" key="1">
    <citation type="submission" date="2020-04" db="EMBL/GenBank/DDBJ databases">
        <title>Usitatibacter rugosus gen. nov., sp. nov. and Usitatibacter palustris sp. nov., novel members of Usitatibacteraceae fam. nov. within the order Nitrosomonadales isolated from soil.</title>
        <authorList>
            <person name="Huber K.J."/>
            <person name="Neumann-Schaal M."/>
            <person name="Geppert A."/>
            <person name="Luckner M."/>
            <person name="Wanner G."/>
            <person name="Overmann J."/>
        </authorList>
    </citation>
    <scope>NUCLEOTIDE SEQUENCE [LARGE SCALE GENOMIC DNA]</scope>
    <source>
        <strain evidence="9 10">Swamp67</strain>
    </source>
</reference>
<gene>
    <name evidence="9" type="primary">bamA_2</name>
    <name evidence="9" type="ORF">DSM104440_03650</name>
</gene>
<keyword evidence="2" id="KW-1134">Transmembrane beta strand</keyword>
<evidence type="ECO:0000256" key="3">
    <source>
        <dbReference type="ARBA" id="ARBA00022692"/>
    </source>
</evidence>
<dbReference type="InterPro" id="IPR039910">
    <property type="entry name" value="D15-like"/>
</dbReference>
<feature type="domain" description="POTRA" evidence="8">
    <location>
        <begin position="288"/>
        <end position="362"/>
    </location>
</feature>
<evidence type="ECO:0000313" key="10">
    <source>
        <dbReference type="Proteomes" id="UP000503096"/>
    </source>
</evidence>
<feature type="region of interest" description="Disordered" evidence="7">
    <location>
        <begin position="59"/>
        <end position="105"/>
    </location>
</feature>
<dbReference type="AlphaFoldDB" id="A0A6M4HDX9"/>
<dbReference type="Gene3D" id="2.40.160.50">
    <property type="entry name" value="membrane protein fhac: a member of the omp85/tpsb transporter family"/>
    <property type="match status" value="1"/>
</dbReference>
<feature type="compositionally biased region" description="Basic and acidic residues" evidence="7">
    <location>
        <begin position="94"/>
        <end position="105"/>
    </location>
</feature>
<evidence type="ECO:0000256" key="2">
    <source>
        <dbReference type="ARBA" id="ARBA00022452"/>
    </source>
</evidence>
<protein>
    <submittedName>
        <fullName evidence="9">Outer membrane protein assembly factor BamA</fullName>
    </submittedName>
</protein>
<dbReference type="EMBL" id="CP053073">
    <property type="protein sequence ID" value="QJR16814.1"/>
    <property type="molecule type" value="Genomic_DNA"/>
</dbReference>
<evidence type="ECO:0000256" key="6">
    <source>
        <dbReference type="ARBA" id="ARBA00023237"/>
    </source>
</evidence>
<evidence type="ECO:0000256" key="1">
    <source>
        <dbReference type="ARBA" id="ARBA00004370"/>
    </source>
</evidence>
<accession>A0A6M4HDX9</accession>
<keyword evidence="5" id="KW-0472">Membrane</keyword>
<dbReference type="GO" id="GO:0019867">
    <property type="term" value="C:outer membrane"/>
    <property type="evidence" value="ECO:0007669"/>
    <property type="project" value="InterPro"/>
</dbReference>
<dbReference type="KEGG" id="upl:DSM104440_03650"/>
<dbReference type="Gene3D" id="3.10.20.310">
    <property type="entry name" value="membrane protein fhac"/>
    <property type="match status" value="2"/>
</dbReference>
<evidence type="ECO:0000256" key="7">
    <source>
        <dbReference type="SAM" id="MobiDB-lite"/>
    </source>
</evidence>
<dbReference type="InterPro" id="IPR000184">
    <property type="entry name" value="Bac_surfAg_D15"/>
</dbReference>
<keyword evidence="4" id="KW-0732">Signal</keyword>
<keyword evidence="6" id="KW-0998">Cell outer membrane</keyword>
<dbReference type="InParanoid" id="A0A6M4HDX9"/>
<dbReference type="InterPro" id="IPR010827">
    <property type="entry name" value="BamA/TamA_POTRA"/>
</dbReference>
<dbReference type="PANTHER" id="PTHR12815:SF47">
    <property type="entry name" value="TRANSLOCATION AND ASSEMBLY MODULE SUBUNIT TAMA"/>
    <property type="match status" value="1"/>
</dbReference>
<dbReference type="Pfam" id="PF07244">
    <property type="entry name" value="POTRA"/>
    <property type="match status" value="1"/>
</dbReference>
<dbReference type="Proteomes" id="UP000503096">
    <property type="component" value="Chromosome"/>
</dbReference>
<comment type="subcellular location">
    <subcellularLocation>
        <location evidence="1">Membrane</location>
    </subcellularLocation>
</comment>
<keyword evidence="10" id="KW-1185">Reference proteome</keyword>
<dbReference type="Pfam" id="PF01103">
    <property type="entry name" value="Omp85"/>
    <property type="match status" value="1"/>
</dbReference>
<feature type="compositionally biased region" description="Acidic residues" evidence="7">
    <location>
        <begin position="82"/>
        <end position="93"/>
    </location>
</feature>
<sequence>MRSIGSMRASAGSGIRIAPVELPGGLPVQYSTVSSLERLFVGRLACGAWLFAAGFAMAQAPQPDPPREPAPAATTAPRPAEDPDDDEPTPDETAEARARDREARRQRLEAMSAAARNIVWEAPEELKAIFAKHITLPEVETTEARARSIRPFLREVNRRVPEIAAAEGYFFAKVETRVEGEGEARKLVVSVTPGPRTIVDRVIVEFEGDVSGEGDGREAQRADVTQSWTLPAGRFFRQADWDDAKGRILEKLSERHYAAAKMADSVAIVDAESSKVLLKVILESGPRFTIGPMVVTGLKRYPESLVRRYYTQQPGDAYRQDKVSDFQRILQNTPFFASVVIDIERDPANPSNVPMQVTIVERAPVDIGLSLGYGTDTGVRGEVSYRHRNAFGSALDMQSALGLDRTRQIGYVDFFLPPLTLGGPLGDRIDTKDSFGVLFEHKSNQGLETNRVALAAYRQFKLRPQDDYRVGLVYQFERKQPDNADESIARALAPVGEATWRFVDAVLDPTKGGVLKVRIAAGGKAFLSTQDFVQTYAIYQHWFPLTANDQLLLRGEIGRTFAVSREGIPEDFLFRAGGSRSNRGYAFESLGARDGDAVVGGRYLLTGSVEYVHWFSKQWGGAVFTDIGDAGEEPTGLNANASYGLGARWRTPAGPLAFDLAYAENTRKWRVSFSVSVAF</sequence>
<dbReference type="PROSITE" id="PS51779">
    <property type="entry name" value="POTRA"/>
    <property type="match status" value="1"/>
</dbReference>
<dbReference type="InterPro" id="IPR034746">
    <property type="entry name" value="POTRA"/>
</dbReference>
<evidence type="ECO:0000313" key="9">
    <source>
        <dbReference type="EMBL" id="QJR16814.1"/>
    </source>
</evidence>
<evidence type="ECO:0000256" key="4">
    <source>
        <dbReference type="ARBA" id="ARBA00022729"/>
    </source>
</evidence>
<proteinExistence type="predicted"/>
<dbReference type="RefSeq" id="WP_212758136.1">
    <property type="nucleotide sequence ID" value="NZ_CP053073.1"/>
</dbReference>